<proteinExistence type="inferred from homology"/>
<keyword evidence="15" id="KW-0234">DNA repair</keyword>
<protein>
    <recommendedName>
        <fullName evidence="5">Tonsoku-like protein</fullName>
    </recommendedName>
    <alternativeName>
        <fullName evidence="21">Inhibitor of kappa B-related protein</fullName>
    </alternativeName>
    <alternativeName>
        <fullName evidence="18">NF-kappa-B inhibitor-like protein 2</fullName>
    </alternativeName>
    <alternativeName>
        <fullName evidence="17">Nuclear factor of kappa light polypeptide gene enhancer in B-cells inhibitor-like 2</fullName>
    </alternativeName>
</protein>
<dbReference type="eggNOG" id="KOG4308">
    <property type="taxonomic scope" value="Eukaryota"/>
</dbReference>
<feature type="repeat" description="ANK" evidence="22">
    <location>
        <begin position="525"/>
        <end position="557"/>
    </location>
</feature>
<dbReference type="GO" id="GO:0005737">
    <property type="term" value="C:cytoplasm"/>
    <property type="evidence" value="ECO:0007669"/>
    <property type="project" value="UniProtKB-SubCell"/>
</dbReference>
<comment type="similarity">
    <text evidence="4">Belongs to the Tonsoku family.</text>
</comment>
<evidence type="ECO:0000256" key="13">
    <source>
        <dbReference type="ARBA" id="ARBA00022853"/>
    </source>
</evidence>
<evidence type="ECO:0000256" key="10">
    <source>
        <dbReference type="ARBA" id="ARBA00022737"/>
    </source>
</evidence>
<dbReference type="GO" id="GO:0000724">
    <property type="term" value="P:double-strand break repair via homologous recombination"/>
    <property type="evidence" value="ECO:0007669"/>
    <property type="project" value="TreeGrafter"/>
</dbReference>
<evidence type="ECO:0000256" key="11">
    <source>
        <dbReference type="ARBA" id="ARBA00022763"/>
    </source>
</evidence>
<dbReference type="GO" id="GO:0043596">
    <property type="term" value="C:nuclear replication fork"/>
    <property type="evidence" value="ECO:0007669"/>
    <property type="project" value="TreeGrafter"/>
</dbReference>
<evidence type="ECO:0000256" key="17">
    <source>
        <dbReference type="ARBA" id="ARBA00030801"/>
    </source>
</evidence>
<dbReference type="GO" id="GO:0006325">
    <property type="term" value="P:chromatin organization"/>
    <property type="evidence" value="ECO:0007669"/>
    <property type="project" value="UniProtKB-KW"/>
</dbReference>
<feature type="compositionally biased region" description="Pro residues" evidence="23">
    <location>
        <begin position="893"/>
        <end position="902"/>
    </location>
</feature>
<evidence type="ECO:0000313" key="25">
    <source>
        <dbReference type="RefSeq" id="XP_012980660.1"/>
    </source>
</evidence>
<keyword evidence="12" id="KW-0802">TPR repeat</keyword>
<evidence type="ECO:0000256" key="1">
    <source>
        <dbReference type="ARBA" id="ARBA00004123"/>
    </source>
</evidence>
<feature type="region of interest" description="Disordered" evidence="23">
    <location>
        <begin position="683"/>
        <end position="788"/>
    </location>
</feature>
<evidence type="ECO:0000256" key="6">
    <source>
        <dbReference type="ARBA" id="ARBA00022454"/>
    </source>
</evidence>
<keyword evidence="10" id="KW-0677">Repeat</keyword>
<sequence length="1364" mass="151011">MTLEQELRQLSKAKARAQRNGQLREEADYCHQLGELLAGHGRFMEALEEHQQELRLLESVQDTLGCAVAHRKIGERLAEMEDYSAALKHQHLYLDLAGALSNHTELQRAWATIGRTYLDVYDHDQSRDALLQAQAAFEKSLAIVDEKLEGTLTQRELSEMRTRLYLNLGLTFESQQQTALCNDYFKKSIFLAEQNHLYEDLFRARYNLGAIHWRGGQHSQAIRCLEGARECARAMKMRFMESECCMVVSQVLQDLGDFLAAKRALKKAYRLGSQKPAQRVAVCQSLKYVLAVIQLQQQLEEAEGSDPQRAMAICEQLGDLFSKVGDFPKASEAYQRQLHFAELLNRPDLELAVIHVSLAATLGDMKDHRKAVHHYEEELRLRRGNALEEAKTWFNIAQSREEAGDAYELLAPCFQKAFSCAQQAQRFQLQRQILQHLHTVQLKWQPQEAPGTEAKLQELSVANDGEEEEEEEEEEASEALETSELELSESEDDADSPSQQLQEDEELQGCVGRRKVNKWNRRNDMGETLLHRACIEGQLRRVQELVRQGHPLNPRDYCGWTPLHEACNYGHLEIVRFLLDHGAAVDDPGGQGCDGITPLHDALNCGHFEVAELLIERGASVTLRTRKGLSPLETLQQWVKLYFRDLDLETRQKAACMERRLQLASSGQAPQGSPAVQTIRSNHLFDPETSPPSSPCAKPSSCTPRPPEASPARTKVFVEETVAAVSRPRRNRHRPTSSSSSSEDEDNMGHCRPSQKRLRHSLKAQQDETQTPDPSSKSRDTAPSSACPAAYQAAIRGVGSAQNRRLVPSLPRGSDEVPASKAALIPEEEFLAGEWLELDTPLTRSSRPSTSGSDYERCPVRHPTRAKQSRLTCLDGWGTWTKAGDGSLSAEPPESPSMPRTPGPSRENCTAGQPLLLVQPPPIRVRVQVQDNLFLIPVPHSSDIHSVAWLGEQAAQRYYQTCGLLPRLTLRKDGALLAPHDLIPDVLQSNDEVLAEVTSWDLPPLTDRYRRACQSLGQGEHLQVQQAIEQQSSSASFSACSLALSQAQLMPLLRALKLHTTLRELRLAGNRLGDGCAPELLATLGTMPNLVLLDLSSNHLSQEGLRQLVEGSSGHAALQSLEELDLSMNPLGDGCGQALASLLRACPVLSTLHLQACGFSASSFQSHQAALGSAFQDSAHLKTLSLSYNTLGAPALARALQSLPAHTLLRLELSSVTASKSSSSLVEPVVKYLTKEGCALTHLTLSANSLSDEAVRDLSRCLPCCPSLVSLDLSANPEVSCASLQELLSALQERPQGLSFLGLSGCCIRGPLDPDIWDKIFIQLQELHLCSKHLSTRDRDALCRRLPASACSLDHGPKLFFKCL</sequence>
<dbReference type="InterPro" id="IPR036770">
    <property type="entry name" value="Ankyrin_rpt-contain_sf"/>
</dbReference>
<evidence type="ECO:0000256" key="2">
    <source>
        <dbReference type="ARBA" id="ARBA00004286"/>
    </source>
</evidence>
<feature type="region of interest" description="Disordered" evidence="23">
    <location>
        <begin position="460"/>
        <end position="507"/>
    </location>
</feature>
<dbReference type="STRING" id="10036.ENSMAUP00000001501"/>
<keyword evidence="7" id="KW-0488">Methylation</keyword>
<organism evidence="24 25">
    <name type="scientific">Mesocricetus auratus</name>
    <name type="common">Golden hamster</name>
    <dbReference type="NCBI Taxonomy" id="10036"/>
    <lineage>
        <taxon>Eukaryota</taxon>
        <taxon>Metazoa</taxon>
        <taxon>Chordata</taxon>
        <taxon>Craniata</taxon>
        <taxon>Vertebrata</taxon>
        <taxon>Euteleostomi</taxon>
        <taxon>Mammalia</taxon>
        <taxon>Eutheria</taxon>
        <taxon>Euarchontoglires</taxon>
        <taxon>Glires</taxon>
        <taxon>Rodentia</taxon>
        <taxon>Myomorpha</taxon>
        <taxon>Muroidea</taxon>
        <taxon>Cricetidae</taxon>
        <taxon>Cricetinae</taxon>
        <taxon>Mesocricetus</taxon>
    </lineage>
</organism>
<dbReference type="SMART" id="SM00028">
    <property type="entry name" value="TPR"/>
    <property type="match status" value="6"/>
</dbReference>
<dbReference type="SUPFAM" id="SSF48403">
    <property type="entry name" value="Ankyrin repeat"/>
    <property type="match status" value="1"/>
</dbReference>
<evidence type="ECO:0000256" key="18">
    <source>
        <dbReference type="ARBA" id="ARBA00033240"/>
    </source>
</evidence>
<dbReference type="RefSeq" id="XP_012980660.1">
    <property type="nucleotide sequence ID" value="XM_013125206.3"/>
</dbReference>
<evidence type="ECO:0000256" key="5">
    <source>
        <dbReference type="ARBA" id="ARBA00017829"/>
    </source>
</evidence>
<dbReference type="Pfam" id="PF12796">
    <property type="entry name" value="Ank_2"/>
    <property type="match status" value="1"/>
</dbReference>
<feature type="repeat" description="ANK" evidence="22">
    <location>
        <begin position="558"/>
        <end position="590"/>
    </location>
</feature>
<dbReference type="GO" id="GO:0031297">
    <property type="term" value="P:replication fork processing"/>
    <property type="evidence" value="ECO:0007669"/>
    <property type="project" value="TreeGrafter"/>
</dbReference>
<keyword evidence="16" id="KW-0539">Nucleus</keyword>
<feature type="region of interest" description="Disordered" evidence="23">
    <location>
        <begin position="841"/>
        <end position="863"/>
    </location>
</feature>
<dbReference type="InterPro" id="IPR052311">
    <property type="entry name" value="MMS22L-TONSL_complex_comp"/>
</dbReference>
<dbReference type="CTD" id="4796"/>
<evidence type="ECO:0000256" key="21">
    <source>
        <dbReference type="ARBA" id="ARBA00080944"/>
    </source>
</evidence>
<dbReference type="SMART" id="SM00368">
    <property type="entry name" value="LRR_RI"/>
    <property type="match status" value="6"/>
</dbReference>
<keyword evidence="6" id="KW-0158">Chromosome</keyword>
<keyword evidence="14 22" id="KW-0040">ANK repeat</keyword>
<evidence type="ECO:0000256" key="4">
    <source>
        <dbReference type="ARBA" id="ARBA00010999"/>
    </source>
</evidence>
<dbReference type="InterPro" id="IPR001611">
    <property type="entry name" value="Leu-rich_rpt"/>
</dbReference>
<keyword evidence="8" id="KW-0963">Cytoplasm</keyword>
<evidence type="ECO:0000256" key="19">
    <source>
        <dbReference type="ARBA" id="ARBA00053445"/>
    </source>
</evidence>
<keyword evidence="13" id="KW-0156">Chromatin regulator</keyword>
<keyword evidence="24" id="KW-1185">Reference proteome</keyword>
<dbReference type="FunFam" id="1.25.40.10:FF:000297">
    <property type="entry name" value="tonsoku-like protein isoform X2"/>
    <property type="match status" value="1"/>
</dbReference>
<feature type="region of interest" description="Disordered" evidence="23">
    <location>
        <begin position="883"/>
        <end position="912"/>
    </location>
</feature>
<dbReference type="PRINTS" id="PR01415">
    <property type="entry name" value="ANKYRIN"/>
</dbReference>
<feature type="compositionally biased region" description="Polar residues" evidence="23">
    <location>
        <begin position="763"/>
        <end position="775"/>
    </location>
</feature>
<dbReference type="SUPFAM" id="SSF52047">
    <property type="entry name" value="RNI-like"/>
    <property type="match status" value="1"/>
</dbReference>
<dbReference type="PROSITE" id="PS50088">
    <property type="entry name" value="ANK_REPEAT"/>
    <property type="match status" value="3"/>
</dbReference>
<dbReference type="KEGG" id="maua:101841674"/>
<evidence type="ECO:0000313" key="24">
    <source>
        <dbReference type="Proteomes" id="UP000886700"/>
    </source>
</evidence>
<dbReference type="Gene3D" id="1.25.40.10">
    <property type="entry name" value="Tetratricopeptide repeat domain"/>
    <property type="match status" value="2"/>
</dbReference>
<feature type="compositionally biased region" description="Acidic residues" evidence="23">
    <location>
        <begin position="464"/>
        <end position="495"/>
    </location>
</feature>
<evidence type="ECO:0000256" key="3">
    <source>
        <dbReference type="ARBA" id="ARBA00004496"/>
    </source>
</evidence>
<comment type="subcellular location">
    <subcellularLocation>
        <location evidence="2">Chromosome</location>
    </subcellularLocation>
    <subcellularLocation>
        <location evidence="3">Cytoplasm</location>
    </subcellularLocation>
    <subcellularLocation>
        <location evidence="1">Nucleus</location>
    </subcellularLocation>
</comment>
<evidence type="ECO:0000256" key="14">
    <source>
        <dbReference type="ARBA" id="ARBA00023043"/>
    </source>
</evidence>
<dbReference type="FunFam" id="1.25.40.20:FF:000151">
    <property type="entry name" value="Tonsoku like, DNA repair protein"/>
    <property type="match status" value="1"/>
</dbReference>
<dbReference type="Gene3D" id="3.80.10.10">
    <property type="entry name" value="Ribonuclease Inhibitor"/>
    <property type="match status" value="3"/>
</dbReference>
<reference evidence="25" key="1">
    <citation type="submission" date="2025-08" db="UniProtKB">
        <authorList>
            <consortium name="RefSeq"/>
        </authorList>
    </citation>
    <scope>IDENTIFICATION</scope>
    <source>
        <tissue evidence="25">Liver</tissue>
    </source>
</reference>
<accession>A0A1U8CQ47</accession>
<evidence type="ECO:0000256" key="22">
    <source>
        <dbReference type="PROSITE-ProRule" id="PRU00023"/>
    </source>
</evidence>
<dbReference type="Pfam" id="PF13516">
    <property type="entry name" value="LRR_6"/>
    <property type="match status" value="3"/>
</dbReference>
<dbReference type="InterPro" id="IPR032675">
    <property type="entry name" value="LRR_dom_sf"/>
</dbReference>
<evidence type="ECO:0000256" key="15">
    <source>
        <dbReference type="ARBA" id="ARBA00023204"/>
    </source>
</evidence>
<dbReference type="Proteomes" id="UP000886700">
    <property type="component" value="Unplaced"/>
</dbReference>
<dbReference type="PANTHER" id="PTHR46358:SF1">
    <property type="entry name" value="TONSOKU-LIKE PROTEIN"/>
    <property type="match status" value="1"/>
</dbReference>
<dbReference type="SMART" id="SM00367">
    <property type="entry name" value="LRR_CC"/>
    <property type="match status" value="3"/>
</dbReference>
<evidence type="ECO:0000256" key="20">
    <source>
        <dbReference type="ARBA" id="ARBA00063527"/>
    </source>
</evidence>
<dbReference type="PROSITE" id="PS50297">
    <property type="entry name" value="ANK_REP_REGION"/>
    <property type="match status" value="2"/>
</dbReference>
<feature type="compositionally biased region" description="Low complexity" evidence="23">
    <location>
        <begin position="841"/>
        <end position="853"/>
    </location>
</feature>
<evidence type="ECO:0000256" key="9">
    <source>
        <dbReference type="ARBA" id="ARBA00022614"/>
    </source>
</evidence>
<keyword evidence="11" id="KW-0227">DNA damage</keyword>
<dbReference type="InterPro" id="IPR002110">
    <property type="entry name" value="Ankyrin_rpt"/>
</dbReference>
<evidence type="ECO:0000256" key="7">
    <source>
        <dbReference type="ARBA" id="ARBA00022481"/>
    </source>
</evidence>
<comment type="function">
    <text evidence="19">Component of the MMS22L-TONSL complex, a complex that promotes homologous recombination-mediated repair of double-strand breaks (DSBs) at stalled or collapsed replication forks. The MMS22L-TONSL complex is required to maintain genome integrity during DNA replication. It mediates the assembly of RAD51 filaments on single-stranded DNA (ssDNA): the MMS22L-TONSL complex is recruited to DSBs following histone replacement by histone chaperones and eviction of the replication protein A complex (RPA/RP-A) from DSBs. Following recruitment to DSBs, the TONSL-MMS22L complex promotes recruitment of RAD51 filaments and subsequent homologous recombination. Within the complex, TONSL acts as a histone reader, which recognizes and binds newly synthesized histones following their replacement by histone chaperones. Specifically binds histone H4 lacking methylation at 'Lys-20' (H4K20me0) and histone H3.1.</text>
</comment>
<feature type="repeat" description="ANK" evidence="22">
    <location>
        <begin position="594"/>
        <end position="626"/>
    </location>
</feature>
<gene>
    <name evidence="25" type="primary">Tonsl</name>
</gene>
<dbReference type="SUPFAM" id="SSF48452">
    <property type="entry name" value="TPR-like"/>
    <property type="match status" value="2"/>
</dbReference>
<feature type="compositionally biased region" description="Basic residues" evidence="23">
    <location>
        <begin position="753"/>
        <end position="762"/>
    </location>
</feature>
<dbReference type="eggNOG" id="KOG0504">
    <property type="taxonomic scope" value="Eukaryota"/>
</dbReference>
<evidence type="ECO:0000256" key="8">
    <source>
        <dbReference type="ARBA" id="ARBA00022490"/>
    </source>
</evidence>
<dbReference type="SMART" id="SM00248">
    <property type="entry name" value="ANK"/>
    <property type="match status" value="3"/>
</dbReference>
<dbReference type="GeneID" id="101841674"/>
<dbReference type="PANTHER" id="PTHR46358">
    <property type="entry name" value="TONSOKU-LIKE PROTEIN"/>
    <property type="match status" value="1"/>
</dbReference>
<dbReference type="InterPro" id="IPR019734">
    <property type="entry name" value="TPR_rpt"/>
</dbReference>
<comment type="subunit">
    <text evidence="20">Component of the MMS22L-TONSL complex, a complex at least composed of MMS22L and TONSL/NFKBIL2. Interacts with the MCM complex, the FACT complex and the RPA complex. Interacts with MCM5; the interaction is direct. Binds histones, with a strong preference for histone H3.1 (histones H3.1 and H3-4/H3.1t). Interacts (via ANK repeats) with histone H4; specifically binds histone H4 lacking methylation at 'Lys-20' (H4K20me0). May interact with DNAJC9; the interaction seems to be histone-dependent.</text>
</comment>
<dbReference type="InterPro" id="IPR011990">
    <property type="entry name" value="TPR-like_helical_dom_sf"/>
</dbReference>
<dbReference type="Gene3D" id="1.25.40.20">
    <property type="entry name" value="Ankyrin repeat-containing domain"/>
    <property type="match status" value="1"/>
</dbReference>
<dbReference type="FunFam" id="1.25.40.10:FF:001196">
    <property type="entry name" value="Tonsoku like, DNA repair protein"/>
    <property type="match status" value="1"/>
</dbReference>
<dbReference type="InterPro" id="IPR006553">
    <property type="entry name" value="Leu-rich_rpt_Cys-con_subtyp"/>
</dbReference>
<evidence type="ECO:0000256" key="16">
    <source>
        <dbReference type="ARBA" id="ARBA00023242"/>
    </source>
</evidence>
<evidence type="ECO:0000256" key="12">
    <source>
        <dbReference type="ARBA" id="ARBA00022803"/>
    </source>
</evidence>
<name>A0A1U8CQ47_MESAU</name>
<dbReference type="OrthoDB" id="5806726at2759"/>
<keyword evidence="9" id="KW-0433">Leucine-rich repeat</keyword>
<evidence type="ECO:0000256" key="23">
    <source>
        <dbReference type="SAM" id="MobiDB-lite"/>
    </source>
</evidence>